<sequence length="23" mass="2892">MILWIIDPSTWYVLKQFNRDQKP</sequence>
<gene>
    <name evidence="1" type="ORF">pipiens_017243</name>
</gene>
<evidence type="ECO:0000313" key="2">
    <source>
        <dbReference type="Proteomes" id="UP001562425"/>
    </source>
</evidence>
<protein>
    <submittedName>
        <fullName evidence="1">Uncharacterized protein</fullName>
    </submittedName>
</protein>
<dbReference type="EMBL" id="JBEHCU010012146">
    <property type="protein sequence ID" value="KAL1375849.1"/>
    <property type="molecule type" value="Genomic_DNA"/>
</dbReference>
<comment type="caution">
    <text evidence="1">The sequence shown here is derived from an EMBL/GenBank/DDBJ whole genome shotgun (WGS) entry which is preliminary data.</text>
</comment>
<organism evidence="1 2">
    <name type="scientific">Culex pipiens pipiens</name>
    <name type="common">Northern house mosquito</name>
    <dbReference type="NCBI Taxonomy" id="38569"/>
    <lineage>
        <taxon>Eukaryota</taxon>
        <taxon>Metazoa</taxon>
        <taxon>Ecdysozoa</taxon>
        <taxon>Arthropoda</taxon>
        <taxon>Hexapoda</taxon>
        <taxon>Insecta</taxon>
        <taxon>Pterygota</taxon>
        <taxon>Neoptera</taxon>
        <taxon>Endopterygota</taxon>
        <taxon>Diptera</taxon>
        <taxon>Nematocera</taxon>
        <taxon>Culicoidea</taxon>
        <taxon>Culicidae</taxon>
        <taxon>Culicinae</taxon>
        <taxon>Culicini</taxon>
        <taxon>Culex</taxon>
        <taxon>Culex</taxon>
    </lineage>
</organism>
<name>A0ABD1CIN8_CULPP</name>
<keyword evidence="2" id="KW-1185">Reference proteome</keyword>
<proteinExistence type="predicted"/>
<reference evidence="1 2" key="1">
    <citation type="submission" date="2024-05" db="EMBL/GenBank/DDBJ databases">
        <title>Culex pipiens pipiens assembly and annotation.</title>
        <authorList>
            <person name="Alout H."/>
            <person name="Durand T."/>
        </authorList>
    </citation>
    <scope>NUCLEOTIDE SEQUENCE [LARGE SCALE GENOMIC DNA]</scope>
    <source>
        <strain evidence="1">HA-2024</strain>
        <tissue evidence="1">Whole body</tissue>
    </source>
</reference>
<accession>A0ABD1CIN8</accession>
<dbReference type="Proteomes" id="UP001562425">
    <property type="component" value="Unassembled WGS sequence"/>
</dbReference>
<dbReference type="AlphaFoldDB" id="A0ABD1CIN8"/>
<evidence type="ECO:0000313" key="1">
    <source>
        <dbReference type="EMBL" id="KAL1375849.1"/>
    </source>
</evidence>
<feature type="non-terminal residue" evidence="1">
    <location>
        <position position="23"/>
    </location>
</feature>